<evidence type="ECO:0000256" key="1">
    <source>
        <dbReference type="PROSITE-ProRule" id="PRU00221"/>
    </source>
</evidence>
<feature type="domain" description="Orc1-like AAA ATPase" evidence="2">
    <location>
        <begin position="303"/>
        <end position="454"/>
    </location>
</feature>
<organism evidence="3 4">
    <name type="scientific">Streptomyces venetus</name>
    <dbReference type="NCBI Taxonomy" id="1701086"/>
    <lineage>
        <taxon>Bacteria</taxon>
        <taxon>Bacillati</taxon>
        <taxon>Actinomycetota</taxon>
        <taxon>Actinomycetes</taxon>
        <taxon>Kitasatosporales</taxon>
        <taxon>Streptomycetaceae</taxon>
        <taxon>Streptomyces</taxon>
    </lineage>
</organism>
<dbReference type="InterPro" id="IPR041664">
    <property type="entry name" value="AAA_16"/>
</dbReference>
<dbReference type="InterPro" id="IPR015943">
    <property type="entry name" value="WD40/YVTN_repeat-like_dom_sf"/>
</dbReference>
<dbReference type="Proteomes" id="UP001501115">
    <property type="component" value="Unassembled WGS sequence"/>
</dbReference>
<evidence type="ECO:0000259" key="2">
    <source>
        <dbReference type="Pfam" id="PF13191"/>
    </source>
</evidence>
<feature type="repeat" description="WD" evidence="1">
    <location>
        <begin position="941"/>
        <end position="982"/>
    </location>
</feature>
<dbReference type="InterPro" id="IPR036322">
    <property type="entry name" value="WD40_repeat_dom_sf"/>
</dbReference>
<dbReference type="PROSITE" id="PS50294">
    <property type="entry name" value="WD_REPEATS_REGION"/>
    <property type="match status" value="1"/>
</dbReference>
<gene>
    <name evidence="3" type="ORF">GCM10023086_49610</name>
</gene>
<dbReference type="InterPro" id="IPR027417">
    <property type="entry name" value="P-loop_NTPase"/>
</dbReference>
<dbReference type="RefSeq" id="WP_345663823.1">
    <property type="nucleotide sequence ID" value="NZ_BAABET010000007.1"/>
</dbReference>
<dbReference type="SUPFAM" id="SSF101908">
    <property type="entry name" value="Putative isomerase YbhE"/>
    <property type="match status" value="1"/>
</dbReference>
<dbReference type="PANTHER" id="PTHR19879:SF9">
    <property type="entry name" value="TRANSCRIPTION INITIATION FACTOR TFIID SUBUNIT 5"/>
    <property type="match status" value="1"/>
</dbReference>
<dbReference type="SMART" id="SM00320">
    <property type="entry name" value="WD40"/>
    <property type="match status" value="7"/>
</dbReference>
<sequence length="1325" mass="143810">MERASKHDGAPRITVLSIGVGSFDDSADVEELGFVRARLDEVKEAFERLNAEVETFLDCYEGDIENLLRERLVGVSEPADVMVVHLIGHGRADRSHRLSFIARDNREVDVDRWIEKAQQEVERGGYLHRVVFLVDTCSAGTATGRQPFTELDVERGVWALGASVSDSPTEQGRFSSWLAAALHRLADRDFNLDEEAITFRRFVRELIRVIRNDPTARRMSLGFSVEQGDADWPFLPNPRTAALTAEQLRLQRRSLGNIPGESDLGPQTPAGQPIDDTRYFADRASGRGLVPTDTSVGFFSGRTAELTRYAEWIAGEGRLLTVTGAAGVGKSGLLGVIVCAAEPGLRRRFRELWESAGHDIPEVPGTIALHARQRSAQQLIDAVVALADLPWPTETDAEDGPTADADERDGSVWTAQLLRTALEREKKDRLIVLDAVDESTAPQGVLRLVADLLRPSDSDGETTLAPCRILLGGRREVVTALSAFEQPVGVASESIDLDESDPVQVEEDVRGYIQRLLAGSEPYATGACSEFVELLAKKGAQHIVRGQRPGALWGPFLLAGLYVHYLRTLKHPPQDEVGADAYAKTASADLPTLLEAILRARRHDFPSLRAVLAVLARSRGDGMPLTTLKRCVKALDADSVDDGHFRDTLEEASPFLRYGSDPQSGETLYRLFHQGLVDYLRAHPVSEDPLDPEQSLSLERRLLAEIISPFESDDHGRTDPWEAAEDEPYVLRHALGHVATAVSVSHAERLLTDAYFLVRFDLREDHRAIDLAQSEEAADYQRLLSASWAAHARLRTACDRASVFAFDADRLGLTELREQFARIARETALGPEATTHQLLWSRGGRVDTSSRFIESASNMVHNVAFSPDGSLLAAATHSGVQVVETETWRSVTPLFGDSPLYWVTDVAFSPDGLHIAFAQSSFTRNVQFWDVENRVLAGQSQRGRTGTVNALAYSPDSRLLAVGTEELGVSVWDVTDDPPSERERRGRVDGSEDVGSVRDVAFSPDGRFLAVAGTAGLTLWEPGSGQWSSMGESHTVSVAFSYDGRFLGVASDDGVAVFCMEKRAPVTWVDVSPNSGHKVAFASDGSLLAVSCFGSLCVADAGSGRVINRFAVSGPLPPAVAFHPTNPSLLVSGGSDGKLRLWKGFTEETETIELPRFDGQGVIASPDGRFIAVRDRQEQRVALLDPATGDELASRSLEGSVDQLAFSPDGQVLAAVSSGGSLHVLHTGSLPLPEVQTVRISGVVAVGAPLAFSPDSRYLGLVVLEDRDISALTVWESRTLRPAARIPLPGQPGSFGFAGPQRVFAVVDGAIGTYACTIGPEAPLV</sequence>
<protein>
    <recommendedName>
        <fullName evidence="2">Orc1-like AAA ATPase domain-containing protein</fullName>
    </recommendedName>
</protein>
<accession>A0ABP8GFZ3</accession>
<dbReference type="EMBL" id="BAABET010000007">
    <property type="protein sequence ID" value="GAA4323684.1"/>
    <property type="molecule type" value="Genomic_DNA"/>
</dbReference>
<keyword evidence="1" id="KW-0853">WD repeat</keyword>
<dbReference type="Pfam" id="PF00400">
    <property type="entry name" value="WD40"/>
    <property type="match status" value="3"/>
</dbReference>
<name>A0ABP8GFZ3_9ACTN</name>
<reference evidence="4" key="1">
    <citation type="journal article" date="2019" name="Int. J. Syst. Evol. Microbiol.">
        <title>The Global Catalogue of Microorganisms (GCM) 10K type strain sequencing project: providing services to taxonomists for standard genome sequencing and annotation.</title>
        <authorList>
            <consortium name="The Broad Institute Genomics Platform"/>
            <consortium name="The Broad Institute Genome Sequencing Center for Infectious Disease"/>
            <person name="Wu L."/>
            <person name="Ma J."/>
        </authorList>
    </citation>
    <scope>NUCLEOTIDE SEQUENCE [LARGE SCALE GENOMIC DNA]</scope>
    <source>
        <strain evidence="4">JCM 31290</strain>
    </source>
</reference>
<dbReference type="PROSITE" id="PS50082">
    <property type="entry name" value="WD_REPEATS_2"/>
    <property type="match status" value="2"/>
</dbReference>
<dbReference type="PANTHER" id="PTHR19879">
    <property type="entry name" value="TRANSCRIPTION INITIATION FACTOR TFIID"/>
    <property type="match status" value="1"/>
</dbReference>
<dbReference type="SUPFAM" id="SSF50978">
    <property type="entry name" value="WD40 repeat-like"/>
    <property type="match status" value="1"/>
</dbReference>
<dbReference type="Gene3D" id="3.40.50.300">
    <property type="entry name" value="P-loop containing nucleotide triphosphate hydrolases"/>
    <property type="match status" value="1"/>
</dbReference>
<evidence type="ECO:0000313" key="3">
    <source>
        <dbReference type="EMBL" id="GAA4323684.1"/>
    </source>
</evidence>
<dbReference type="Gene3D" id="2.130.10.10">
    <property type="entry name" value="YVTN repeat-like/Quinoprotein amine dehydrogenase"/>
    <property type="match status" value="2"/>
</dbReference>
<proteinExistence type="predicted"/>
<comment type="caution">
    <text evidence="3">The sequence shown here is derived from an EMBL/GenBank/DDBJ whole genome shotgun (WGS) entry which is preliminary data.</text>
</comment>
<evidence type="ECO:0000313" key="4">
    <source>
        <dbReference type="Proteomes" id="UP001501115"/>
    </source>
</evidence>
<keyword evidence="4" id="KW-1185">Reference proteome</keyword>
<feature type="repeat" description="WD" evidence="1">
    <location>
        <begin position="1119"/>
        <end position="1143"/>
    </location>
</feature>
<dbReference type="Pfam" id="PF13191">
    <property type="entry name" value="AAA_16"/>
    <property type="match status" value="1"/>
</dbReference>
<dbReference type="InterPro" id="IPR001680">
    <property type="entry name" value="WD40_rpt"/>
</dbReference>